<dbReference type="GeneID" id="112493782"/>
<protein>
    <submittedName>
        <fullName evidence="2">Uncharacterized protein LOC112493782</fullName>
    </submittedName>
</protein>
<accession>A0AAJ7VXC9</accession>
<dbReference type="Proteomes" id="UP000694920">
    <property type="component" value="Unplaced"/>
</dbReference>
<dbReference type="RefSeq" id="XP_024936679.1">
    <property type="nucleotide sequence ID" value="XM_025080911.1"/>
</dbReference>
<keyword evidence="1" id="KW-1185">Reference proteome</keyword>
<evidence type="ECO:0000313" key="1">
    <source>
        <dbReference type="Proteomes" id="UP000694920"/>
    </source>
</evidence>
<dbReference type="KEGG" id="ccin:112493782"/>
<name>A0AAJ7VXC9_CEPCN</name>
<dbReference type="AlphaFoldDB" id="A0AAJ7VXC9"/>
<reference evidence="2" key="1">
    <citation type="submission" date="2025-08" db="UniProtKB">
        <authorList>
            <consortium name="RefSeq"/>
        </authorList>
    </citation>
    <scope>IDENTIFICATION</scope>
</reference>
<organism evidence="1 2">
    <name type="scientific">Cephus cinctus</name>
    <name type="common">Wheat stem sawfly</name>
    <dbReference type="NCBI Taxonomy" id="211228"/>
    <lineage>
        <taxon>Eukaryota</taxon>
        <taxon>Metazoa</taxon>
        <taxon>Ecdysozoa</taxon>
        <taxon>Arthropoda</taxon>
        <taxon>Hexapoda</taxon>
        <taxon>Insecta</taxon>
        <taxon>Pterygota</taxon>
        <taxon>Neoptera</taxon>
        <taxon>Endopterygota</taxon>
        <taxon>Hymenoptera</taxon>
        <taxon>Cephoidea</taxon>
        <taxon>Cephidae</taxon>
        <taxon>Cephus</taxon>
    </lineage>
</organism>
<sequence>MLRFGNEFLSINQLPRLSLFRIVGAARPCITAWIHVDVTAQDFRAQFYQLVEEEIYQQFAWVPYAQDMDFEIYSTEYSCHTLFLISSCERILYGSLKYLEVGTRNKVSEYIVTKRNLSV</sequence>
<gene>
    <name evidence="2" type="primary">LOC112493782</name>
</gene>
<evidence type="ECO:0000313" key="2">
    <source>
        <dbReference type="RefSeq" id="XP_024936679.1"/>
    </source>
</evidence>
<proteinExistence type="predicted"/>